<dbReference type="PIRSF" id="PIRSF006066">
    <property type="entry name" value="HI0050"/>
    <property type="match status" value="1"/>
</dbReference>
<keyword evidence="4 7" id="KW-0812">Transmembrane</keyword>
<feature type="transmembrane region" description="Helical" evidence="7">
    <location>
        <begin position="412"/>
        <end position="433"/>
    </location>
</feature>
<feature type="transmembrane region" description="Helical" evidence="7">
    <location>
        <begin position="253"/>
        <end position="271"/>
    </location>
</feature>
<dbReference type="GO" id="GO:0005886">
    <property type="term" value="C:plasma membrane"/>
    <property type="evidence" value="ECO:0007669"/>
    <property type="project" value="UniProtKB-SubCell"/>
</dbReference>
<evidence type="ECO:0000313" key="10">
    <source>
        <dbReference type="Proteomes" id="UP000640333"/>
    </source>
</evidence>
<evidence type="ECO:0000256" key="6">
    <source>
        <dbReference type="ARBA" id="ARBA00023136"/>
    </source>
</evidence>
<dbReference type="PANTHER" id="PTHR33362:SF5">
    <property type="entry name" value="C4-DICARBOXYLATE TRAP TRANSPORTER LARGE PERMEASE PROTEIN DCTM"/>
    <property type="match status" value="1"/>
</dbReference>
<dbReference type="PANTHER" id="PTHR33362">
    <property type="entry name" value="SIALIC ACID TRAP TRANSPORTER PERMEASE PROTEIN SIAT-RELATED"/>
    <property type="match status" value="1"/>
</dbReference>
<dbReference type="AlphaFoldDB" id="A0A8J7K618"/>
<keyword evidence="3 7" id="KW-0997">Cell inner membrane</keyword>
<dbReference type="EMBL" id="JADEYS010000010">
    <property type="protein sequence ID" value="MBE9397805.1"/>
    <property type="molecule type" value="Genomic_DNA"/>
</dbReference>
<accession>A0A8J7K618</accession>
<comment type="function">
    <text evidence="7">Part of the tripartite ATP-independent periplasmic (TRAP) transport system.</text>
</comment>
<dbReference type="NCBIfam" id="TIGR00786">
    <property type="entry name" value="dctM"/>
    <property type="match status" value="1"/>
</dbReference>
<evidence type="ECO:0000256" key="3">
    <source>
        <dbReference type="ARBA" id="ARBA00022519"/>
    </source>
</evidence>
<evidence type="ECO:0000313" key="9">
    <source>
        <dbReference type="EMBL" id="MBE9397805.1"/>
    </source>
</evidence>
<feature type="domain" description="TRAP C4-dicarboxylate transport system permease DctM subunit" evidence="8">
    <location>
        <begin position="8"/>
        <end position="429"/>
    </location>
</feature>
<evidence type="ECO:0000256" key="2">
    <source>
        <dbReference type="ARBA" id="ARBA00022475"/>
    </source>
</evidence>
<comment type="similarity">
    <text evidence="7">Belongs to the TRAP transporter large permease family.</text>
</comment>
<evidence type="ECO:0000259" key="8">
    <source>
        <dbReference type="Pfam" id="PF06808"/>
    </source>
</evidence>
<comment type="caution">
    <text evidence="9">The sequence shown here is derived from an EMBL/GenBank/DDBJ whole genome shotgun (WGS) entry which is preliminary data.</text>
</comment>
<feature type="transmembrane region" description="Helical" evidence="7">
    <location>
        <begin position="6"/>
        <end position="36"/>
    </location>
</feature>
<feature type="transmembrane region" description="Helical" evidence="7">
    <location>
        <begin position="182"/>
        <end position="204"/>
    </location>
</feature>
<feature type="transmembrane region" description="Helical" evidence="7">
    <location>
        <begin position="326"/>
        <end position="359"/>
    </location>
</feature>
<proteinExistence type="inferred from homology"/>
<evidence type="ECO:0000256" key="5">
    <source>
        <dbReference type="ARBA" id="ARBA00022989"/>
    </source>
</evidence>
<keyword evidence="10" id="KW-1185">Reference proteome</keyword>
<evidence type="ECO:0000256" key="7">
    <source>
        <dbReference type="RuleBase" id="RU369079"/>
    </source>
</evidence>
<dbReference type="Pfam" id="PF06808">
    <property type="entry name" value="DctM"/>
    <property type="match status" value="1"/>
</dbReference>
<comment type="subcellular location">
    <subcellularLocation>
        <location evidence="1 7">Cell inner membrane</location>
        <topology evidence="1 7">Multi-pass membrane protein</topology>
    </subcellularLocation>
</comment>
<feature type="transmembrane region" description="Helical" evidence="7">
    <location>
        <begin position="57"/>
        <end position="80"/>
    </location>
</feature>
<comment type="subunit">
    <text evidence="7">The complex comprises the extracytoplasmic solute receptor protein and the two transmembrane proteins.</text>
</comment>
<feature type="transmembrane region" description="Helical" evidence="7">
    <location>
        <begin position="145"/>
        <end position="170"/>
    </location>
</feature>
<protein>
    <recommendedName>
        <fullName evidence="7">TRAP transporter large permease protein</fullName>
    </recommendedName>
</protein>
<dbReference type="Proteomes" id="UP000640333">
    <property type="component" value="Unassembled WGS sequence"/>
</dbReference>
<keyword evidence="5 7" id="KW-1133">Transmembrane helix</keyword>
<name>A0A8J7K618_9GAMM</name>
<evidence type="ECO:0000256" key="4">
    <source>
        <dbReference type="ARBA" id="ARBA00022692"/>
    </source>
</evidence>
<dbReference type="RefSeq" id="WP_193953361.1">
    <property type="nucleotide sequence ID" value="NZ_JADEYS010000010.1"/>
</dbReference>
<gene>
    <name evidence="9" type="ORF">IOQ59_11105</name>
</gene>
<feature type="transmembrane region" description="Helical" evidence="7">
    <location>
        <begin position="283"/>
        <end position="306"/>
    </location>
</feature>
<feature type="transmembrane region" description="Helical" evidence="7">
    <location>
        <begin position="366"/>
        <end position="392"/>
    </location>
</feature>
<keyword evidence="7" id="KW-0813">Transport</keyword>
<dbReference type="InterPro" id="IPR010656">
    <property type="entry name" value="DctM"/>
</dbReference>
<dbReference type="GO" id="GO:0022857">
    <property type="term" value="F:transmembrane transporter activity"/>
    <property type="evidence" value="ECO:0007669"/>
    <property type="project" value="UniProtKB-UniRule"/>
</dbReference>
<organism evidence="9 10">
    <name type="scientific">Pontibacterium sinense</name>
    <dbReference type="NCBI Taxonomy" id="2781979"/>
    <lineage>
        <taxon>Bacteria</taxon>
        <taxon>Pseudomonadati</taxon>
        <taxon>Pseudomonadota</taxon>
        <taxon>Gammaproteobacteria</taxon>
        <taxon>Oceanospirillales</taxon>
        <taxon>Oceanospirillaceae</taxon>
        <taxon>Pontibacterium</taxon>
    </lineage>
</organism>
<dbReference type="InterPro" id="IPR004681">
    <property type="entry name" value="TRAP_DctM"/>
</dbReference>
<feature type="transmembrane region" description="Helical" evidence="7">
    <location>
        <begin position="225"/>
        <end position="247"/>
    </location>
</feature>
<keyword evidence="2" id="KW-1003">Cell membrane</keyword>
<evidence type="ECO:0000256" key="1">
    <source>
        <dbReference type="ARBA" id="ARBA00004429"/>
    </source>
</evidence>
<keyword evidence="6 7" id="KW-0472">Membrane</keyword>
<reference evidence="9" key="1">
    <citation type="submission" date="2020-10" db="EMBL/GenBank/DDBJ databases">
        <title>Bacterium isolated from coastal waters sediment.</title>
        <authorList>
            <person name="Chen R.-J."/>
            <person name="Lu D.-C."/>
            <person name="Zhu K.-L."/>
            <person name="Du Z.-J."/>
        </authorList>
    </citation>
    <scope>NUCLEOTIDE SEQUENCE</scope>
    <source>
        <strain evidence="9">N1Y112</strain>
    </source>
</reference>
<sequence>MEISLIGFAVLMIFIFARVPLGVAMGVVGVCGFAYVQVEEFGNPRGWDAAFNMISQVAFETGLSYSLSVVPLFILMGNFITEAGLSKQLYRASNAFLGHFKGGLALATVVSCGAFSAVCGSSMATAATMSKVAMPSMRKYNYSDGLASGSIAAGGTLGILIPPSVILVIYGIMTETDIGKLFIAGLLPGFIGIVLYMAAVSVTVHLKPKAGPAGVKSTWAERLEAVKHVWAICGLFIVVMGGIYSGIFTPTEAAGIGASGAFFIALLRRSLTFKRLTDTLVSAVRTTAMLFFLVIGAVLFSNFINLAGLPDALRDMVLGMDLSPVLVILAIVGIYVLLGCVLESMSMILLTVPVFYPLVQAMGFDLIWFGILVVVVTEISLITPPVGLNVFVLKTVLPDVKLATIFRGVTPFWIADIVRLVLIATVPAISLALPNMVG</sequence>
<feature type="transmembrane region" description="Helical" evidence="7">
    <location>
        <begin position="100"/>
        <end position="124"/>
    </location>
</feature>